<dbReference type="AlphaFoldDB" id="I0Z7V0"/>
<dbReference type="SUPFAM" id="SSF159501">
    <property type="entry name" value="EreA/ChaN-like"/>
    <property type="match status" value="1"/>
</dbReference>
<dbReference type="OrthoDB" id="205639at2759"/>
<dbReference type="RefSeq" id="XP_005651263.1">
    <property type="nucleotide sequence ID" value="XM_005651206.1"/>
</dbReference>
<evidence type="ECO:0000313" key="3">
    <source>
        <dbReference type="EMBL" id="EIE26719.1"/>
    </source>
</evidence>
<dbReference type="eggNOG" id="ENOG502SABQ">
    <property type="taxonomic scope" value="Eukaryota"/>
</dbReference>
<feature type="domain" description="Haem-binding uptake Tiki superfamily ChaN" evidence="2">
    <location>
        <begin position="2"/>
        <end position="72"/>
    </location>
</feature>
<evidence type="ECO:0000313" key="4">
    <source>
        <dbReference type="Proteomes" id="UP000007264"/>
    </source>
</evidence>
<gene>
    <name evidence="3" type="ORF">COCSUDRAFT_59236</name>
</gene>
<feature type="compositionally biased region" description="Basic and acidic residues" evidence="1">
    <location>
        <begin position="99"/>
        <end position="113"/>
    </location>
</feature>
<protein>
    <recommendedName>
        <fullName evidence="2">Haem-binding uptake Tiki superfamily ChaN domain-containing protein</fullName>
    </recommendedName>
</protein>
<evidence type="ECO:0000259" key="2">
    <source>
        <dbReference type="Pfam" id="PF04187"/>
    </source>
</evidence>
<dbReference type="Gene3D" id="3.40.50.11550">
    <property type="match status" value="1"/>
</dbReference>
<reference evidence="3 4" key="1">
    <citation type="journal article" date="2012" name="Genome Biol.">
        <title>The genome of the polar eukaryotic microalga coccomyxa subellipsoidea reveals traits of cold adaptation.</title>
        <authorList>
            <person name="Blanc G."/>
            <person name="Agarkova I."/>
            <person name="Grimwood J."/>
            <person name="Kuo A."/>
            <person name="Brueggeman A."/>
            <person name="Dunigan D."/>
            <person name="Gurnon J."/>
            <person name="Ladunga I."/>
            <person name="Lindquist E."/>
            <person name="Lucas S."/>
            <person name="Pangilinan J."/>
            <person name="Proschold T."/>
            <person name="Salamov A."/>
            <person name="Schmutz J."/>
            <person name="Weeks D."/>
            <person name="Yamada T."/>
            <person name="Claverie J.M."/>
            <person name="Grigoriev I."/>
            <person name="Van Etten J."/>
            <person name="Lomsadze A."/>
            <person name="Borodovsky M."/>
        </authorList>
    </citation>
    <scope>NUCLEOTIDE SEQUENCE [LARGE SCALE GENOMIC DNA]</scope>
    <source>
        <strain evidence="3 4">C-169</strain>
    </source>
</reference>
<dbReference type="KEGG" id="csl:COCSUDRAFT_59236"/>
<dbReference type="Pfam" id="PF04187">
    <property type="entry name" value="Cofac_haem_bdg"/>
    <property type="match status" value="1"/>
</dbReference>
<keyword evidence="4" id="KW-1185">Reference proteome</keyword>
<dbReference type="GeneID" id="17045033"/>
<name>I0Z7V0_COCSC</name>
<dbReference type="Proteomes" id="UP000007264">
    <property type="component" value="Unassembled WGS sequence"/>
</dbReference>
<dbReference type="InterPro" id="IPR007314">
    <property type="entry name" value="Cofac_haem-bd_dom"/>
</dbReference>
<evidence type="ECO:0000256" key="1">
    <source>
        <dbReference type="SAM" id="MobiDB-lite"/>
    </source>
</evidence>
<sequence length="138" mass="15053">MEDVDVVLLGETHDDRIAHLLQLQLLRGAQQQSSRTGRPVALSLEMFERDVQGIMDDYLSGLITERDLKQAYLDKTNQTMQAAAEQIQAFKSQQAGEGGSDKSAGKKETKDDGLPLPADSGEAADLSAPRSYAIEHPL</sequence>
<feature type="region of interest" description="Disordered" evidence="1">
    <location>
        <begin position="90"/>
        <end position="138"/>
    </location>
</feature>
<accession>I0Z7V0</accession>
<comment type="caution">
    <text evidence="3">The sequence shown here is derived from an EMBL/GenBank/DDBJ whole genome shotgun (WGS) entry which is preliminary data.</text>
</comment>
<proteinExistence type="predicted"/>
<organism evidence="3 4">
    <name type="scientific">Coccomyxa subellipsoidea (strain C-169)</name>
    <name type="common">Green microalga</name>
    <dbReference type="NCBI Taxonomy" id="574566"/>
    <lineage>
        <taxon>Eukaryota</taxon>
        <taxon>Viridiplantae</taxon>
        <taxon>Chlorophyta</taxon>
        <taxon>core chlorophytes</taxon>
        <taxon>Trebouxiophyceae</taxon>
        <taxon>Trebouxiophyceae incertae sedis</taxon>
        <taxon>Coccomyxaceae</taxon>
        <taxon>Coccomyxa</taxon>
        <taxon>Coccomyxa subellipsoidea</taxon>
    </lineage>
</organism>
<dbReference type="EMBL" id="AGSI01000002">
    <property type="protein sequence ID" value="EIE26719.1"/>
    <property type="molecule type" value="Genomic_DNA"/>
</dbReference>